<evidence type="ECO:0000259" key="7">
    <source>
        <dbReference type="Pfam" id="PF00482"/>
    </source>
</evidence>
<evidence type="ECO:0000256" key="3">
    <source>
        <dbReference type="ARBA" id="ARBA00022692"/>
    </source>
</evidence>
<proteinExistence type="predicted"/>
<dbReference type="HOGENOM" id="CLU_064032_0_0_11"/>
<keyword evidence="5 6" id="KW-0472">Membrane</keyword>
<keyword evidence="2" id="KW-1003">Cell membrane</keyword>
<dbReference type="EMBL" id="CP011043">
    <property type="protein sequence ID" value="AJW78649.1"/>
    <property type="molecule type" value="Genomic_DNA"/>
</dbReference>
<dbReference type="GO" id="GO:0005886">
    <property type="term" value="C:plasma membrane"/>
    <property type="evidence" value="ECO:0007669"/>
    <property type="project" value="UniProtKB-SubCell"/>
</dbReference>
<reference evidence="8 9" key="1">
    <citation type="journal article" date="2015" name="Genome Announc.">
        <title>Complete Genome Sequence of Clavibacter michiganensis subsp. insidiosus R1-1 Using PacBio Single-Molecule Real-Time Technology.</title>
        <authorList>
            <person name="Lu Y."/>
            <person name="Samac D.A."/>
            <person name="Glazebrook J."/>
            <person name="Ishimaru C.A."/>
        </authorList>
    </citation>
    <scope>NUCLEOTIDE SEQUENCE [LARGE SCALE GENOMIC DNA]</scope>
    <source>
        <strain evidence="8 9">R1-1</strain>
    </source>
</reference>
<evidence type="ECO:0000313" key="9">
    <source>
        <dbReference type="Proteomes" id="UP000032604"/>
    </source>
</evidence>
<sequence>MSVALGLALGAGLLLLISPRLWPASPDGSARGRGLTASVHDRLTHAGLDRVSVSSFLAVSGLVGLAAGVLAEALLRVDGAALAAAATGLLLPWAVVGARSASRRRAHREVWPDVVDHLVSAVRAGMGLPDAVASLAVAGPGVLRPAFQEFASVHRTTGSFAVALDELKGRLADPTADRILETLRMAREVGGTQLPDVLRGLARFLREEAAIRSEAEARQSWVVNAAKLGVAAPWIILALLSTRSEAVAAYDTQTGTVVIVVGLVVSAVAYRLMLALGRLPEDRRWFA</sequence>
<evidence type="ECO:0000313" key="8">
    <source>
        <dbReference type="EMBL" id="AJW78649.1"/>
    </source>
</evidence>
<protein>
    <submittedName>
        <fullName evidence="8">Type II secretion system protein F</fullName>
    </submittedName>
</protein>
<comment type="subcellular location">
    <subcellularLocation>
        <location evidence="1">Cell membrane</location>
        <topology evidence="1">Multi-pass membrane protein</topology>
    </subcellularLocation>
</comment>
<feature type="transmembrane region" description="Helical" evidence="6">
    <location>
        <begin position="254"/>
        <end position="274"/>
    </location>
</feature>
<dbReference type="OrthoDB" id="3217742at2"/>
<name>A0A0D5CHA3_9MICO</name>
<dbReference type="RefSeq" id="WP_045527413.1">
    <property type="nucleotide sequence ID" value="NZ_CP011043.1"/>
</dbReference>
<gene>
    <name evidence="8" type="ORF">VO01_05455</name>
</gene>
<evidence type="ECO:0000256" key="2">
    <source>
        <dbReference type="ARBA" id="ARBA00022475"/>
    </source>
</evidence>
<dbReference type="Proteomes" id="UP000032604">
    <property type="component" value="Chromosome"/>
</dbReference>
<feature type="domain" description="Type II secretion system protein GspF" evidence="7">
    <location>
        <begin position="116"/>
        <end position="240"/>
    </location>
</feature>
<feature type="transmembrane region" description="Helical" evidence="6">
    <location>
        <begin position="221"/>
        <end position="242"/>
    </location>
</feature>
<dbReference type="PANTHER" id="PTHR35007">
    <property type="entry name" value="INTEGRAL MEMBRANE PROTEIN-RELATED"/>
    <property type="match status" value="1"/>
</dbReference>
<evidence type="ECO:0000256" key="4">
    <source>
        <dbReference type="ARBA" id="ARBA00022989"/>
    </source>
</evidence>
<feature type="transmembrane region" description="Helical" evidence="6">
    <location>
        <begin position="79"/>
        <end position="98"/>
    </location>
</feature>
<keyword evidence="3 6" id="KW-0812">Transmembrane</keyword>
<keyword evidence="4 6" id="KW-1133">Transmembrane helix</keyword>
<organism evidence="8 9">
    <name type="scientific">Clavibacter michiganensis subsp. insidiosus</name>
    <dbReference type="NCBI Taxonomy" id="33014"/>
    <lineage>
        <taxon>Bacteria</taxon>
        <taxon>Bacillati</taxon>
        <taxon>Actinomycetota</taxon>
        <taxon>Actinomycetes</taxon>
        <taxon>Micrococcales</taxon>
        <taxon>Microbacteriaceae</taxon>
        <taxon>Clavibacter</taxon>
    </lineage>
</organism>
<dbReference type="Pfam" id="PF00482">
    <property type="entry name" value="T2SSF"/>
    <property type="match status" value="1"/>
</dbReference>
<dbReference type="AlphaFoldDB" id="A0A0D5CHA3"/>
<accession>A0A0D5CHA3</accession>
<dbReference type="PANTHER" id="PTHR35007:SF3">
    <property type="entry name" value="POSSIBLE CONSERVED ALANINE RICH MEMBRANE PROTEIN"/>
    <property type="match status" value="1"/>
</dbReference>
<evidence type="ECO:0000256" key="5">
    <source>
        <dbReference type="ARBA" id="ARBA00023136"/>
    </source>
</evidence>
<evidence type="ECO:0000256" key="6">
    <source>
        <dbReference type="SAM" id="Phobius"/>
    </source>
</evidence>
<dbReference type="InterPro" id="IPR018076">
    <property type="entry name" value="T2SS_GspF_dom"/>
</dbReference>
<evidence type="ECO:0000256" key="1">
    <source>
        <dbReference type="ARBA" id="ARBA00004651"/>
    </source>
</evidence>
<dbReference type="PATRIC" id="fig|33014.5.peg.1136"/>
<dbReference type="KEGG" id="cmh:VO01_05455"/>